<accession>A0A2I4DD02</accession>
<evidence type="ECO:0000313" key="4">
    <source>
        <dbReference type="Proteomes" id="UP000192220"/>
    </source>
</evidence>
<evidence type="ECO:0000313" key="5">
    <source>
        <dbReference type="RefSeq" id="XP_013890123.1"/>
    </source>
</evidence>
<keyword evidence="1" id="KW-0732">Signal</keyword>
<dbReference type="AlphaFoldDB" id="A0A2I4DD02"/>
<reference evidence="5" key="1">
    <citation type="submission" date="2025-08" db="UniProtKB">
        <authorList>
            <consortium name="RefSeq"/>
        </authorList>
    </citation>
    <scope>IDENTIFICATION</scope>
</reference>
<gene>
    <name evidence="5" type="primary">LOC106537282</name>
</gene>
<dbReference type="Gene3D" id="2.60.40.3210">
    <property type="entry name" value="Zona pellucida, ZP-N domain"/>
    <property type="match status" value="1"/>
</dbReference>
<dbReference type="Pfam" id="PF23344">
    <property type="entry name" value="ZP-N"/>
    <property type="match status" value="1"/>
</dbReference>
<dbReference type="STRING" id="52670.A0A2I4DD02"/>
<dbReference type="GeneID" id="106537282"/>
<feature type="non-terminal residue" evidence="5">
    <location>
        <position position="205"/>
    </location>
</feature>
<dbReference type="PANTHER" id="PTHR14002">
    <property type="entry name" value="ENDOGLIN/TGF-BETA RECEPTOR TYPE III"/>
    <property type="match status" value="1"/>
</dbReference>
<feature type="non-terminal residue" evidence="5">
    <location>
        <position position="1"/>
    </location>
</feature>
<dbReference type="OrthoDB" id="9987373at2759"/>
<name>A0A2I4DD02_AUSLI</name>
<dbReference type="PANTHER" id="PTHR14002:SF54">
    <property type="entry name" value="ZONA PELLUCIDA SPERM-BINDING PROTEIN 2"/>
    <property type="match status" value="1"/>
</dbReference>
<keyword evidence="4" id="KW-1185">Reference proteome</keyword>
<keyword evidence="2" id="KW-1015">Disulfide bond</keyword>
<dbReference type="Proteomes" id="UP000192220">
    <property type="component" value="Unplaced"/>
</dbReference>
<evidence type="ECO:0000256" key="2">
    <source>
        <dbReference type="ARBA" id="ARBA00023157"/>
    </source>
</evidence>
<evidence type="ECO:0000259" key="3">
    <source>
        <dbReference type="PROSITE" id="PS51034"/>
    </source>
</evidence>
<dbReference type="InterPro" id="IPR055356">
    <property type="entry name" value="ZP-N"/>
</dbReference>
<dbReference type="InterPro" id="IPR001507">
    <property type="entry name" value="ZP_dom"/>
</dbReference>
<feature type="domain" description="ZP" evidence="3">
    <location>
        <begin position="78"/>
        <end position="205"/>
    </location>
</feature>
<sequence length="205" mass="23591">KCQFLTAYAKACSLYSNTELDEWRSKTNCYHHEAFCHNKTCNDHEFCAEALSGDYQCFCRAKFACEVRNNYAYGHPPVCVKNHASLTLYNCLLVENNIDYKVLHLNDPACRGQLDTNNNMVTFNFEVDTCGTQISDNGTHIIYENTVTNQNITDVIIRHDMVRINFSCYQTQPDLLTTTFTVMNSDYKGVIVPGLWTYTLYMKAY</sequence>
<dbReference type="PROSITE" id="PS51034">
    <property type="entry name" value="ZP_2"/>
    <property type="match status" value="1"/>
</dbReference>
<dbReference type="KEGG" id="alim:106537282"/>
<dbReference type="InParanoid" id="A0A2I4DD02"/>
<organism evidence="4 5">
    <name type="scientific">Austrofundulus limnaeus</name>
    <name type="common">Annual killifish</name>
    <dbReference type="NCBI Taxonomy" id="52670"/>
    <lineage>
        <taxon>Eukaryota</taxon>
        <taxon>Metazoa</taxon>
        <taxon>Chordata</taxon>
        <taxon>Craniata</taxon>
        <taxon>Vertebrata</taxon>
        <taxon>Euteleostomi</taxon>
        <taxon>Actinopterygii</taxon>
        <taxon>Neopterygii</taxon>
        <taxon>Teleostei</taxon>
        <taxon>Neoteleostei</taxon>
        <taxon>Acanthomorphata</taxon>
        <taxon>Ovalentaria</taxon>
        <taxon>Atherinomorphae</taxon>
        <taxon>Cyprinodontiformes</taxon>
        <taxon>Rivulidae</taxon>
        <taxon>Austrofundulus</taxon>
    </lineage>
</organism>
<dbReference type="RefSeq" id="XP_013890123.1">
    <property type="nucleotide sequence ID" value="XM_014034669.1"/>
</dbReference>
<protein>
    <submittedName>
        <fullName evidence="5">Pancreatic secretory granule membrane major glycoprotein GP2</fullName>
    </submittedName>
</protein>
<proteinExistence type="predicted"/>
<evidence type="ECO:0000256" key="1">
    <source>
        <dbReference type="ARBA" id="ARBA00022729"/>
    </source>
</evidence>